<protein>
    <submittedName>
        <fullName evidence="2">Uncharacterized protein</fullName>
    </submittedName>
</protein>
<feature type="compositionally biased region" description="Basic and acidic residues" evidence="1">
    <location>
        <begin position="59"/>
        <end position="68"/>
    </location>
</feature>
<accession>A0A9W8K4T7</accession>
<proteinExistence type="predicted"/>
<dbReference type="EMBL" id="JANKHO010000238">
    <property type="protein sequence ID" value="KAJ3512746.1"/>
    <property type="molecule type" value="Genomic_DNA"/>
</dbReference>
<keyword evidence="3" id="KW-1185">Reference proteome</keyword>
<sequence>MQPNTTTKKTLSGTQSPPLEATGSAKPMGVSSIDGTQKGGYVLDAEQRKEYFGASDEQQASKKPEARQTRKVGQSLAQQVEEERT</sequence>
<dbReference type="Proteomes" id="UP001148786">
    <property type="component" value="Unassembled WGS sequence"/>
</dbReference>
<evidence type="ECO:0000313" key="3">
    <source>
        <dbReference type="Proteomes" id="UP001148786"/>
    </source>
</evidence>
<feature type="compositionally biased region" description="Polar residues" evidence="1">
    <location>
        <begin position="1"/>
        <end position="17"/>
    </location>
</feature>
<gene>
    <name evidence="2" type="ORF">NLJ89_g3335</name>
</gene>
<reference evidence="2" key="1">
    <citation type="submission" date="2022-07" db="EMBL/GenBank/DDBJ databases">
        <title>Genome Sequence of Agrocybe chaxingu.</title>
        <authorList>
            <person name="Buettner E."/>
        </authorList>
    </citation>
    <scope>NUCLEOTIDE SEQUENCE</scope>
    <source>
        <strain evidence="2">MP-N11</strain>
    </source>
</reference>
<dbReference type="AlphaFoldDB" id="A0A9W8K4T7"/>
<name>A0A9W8K4T7_9AGAR</name>
<organism evidence="2 3">
    <name type="scientific">Agrocybe chaxingu</name>
    <dbReference type="NCBI Taxonomy" id="84603"/>
    <lineage>
        <taxon>Eukaryota</taxon>
        <taxon>Fungi</taxon>
        <taxon>Dikarya</taxon>
        <taxon>Basidiomycota</taxon>
        <taxon>Agaricomycotina</taxon>
        <taxon>Agaricomycetes</taxon>
        <taxon>Agaricomycetidae</taxon>
        <taxon>Agaricales</taxon>
        <taxon>Agaricineae</taxon>
        <taxon>Strophariaceae</taxon>
        <taxon>Agrocybe</taxon>
    </lineage>
</organism>
<feature type="region of interest" description="Disordered" evidence="1">
    <location>
        <begin position="1"/>
        <end position="85"/>
    </location>
</feature>
<evidence type="ECO:0000313" key="2">
    <source>
        <dbReference type="EMBL" id="KAJ3512746.1"/>
    </source>
</evidence>
<comment type="caution">
    <text evidence="2">The sequence shown here is derived from an EMBL/GenBank/DDBJ whole genome shotgun (WGS) entry which is preliminary data.</text>
</comment>
<evidence type="ECO:0000256" key="1">
    <source>
        <dbReference type="SAM" id="MobiDB-lite"/>
    </source>
</evidence>
<dbReference type="OrthoDB" id="3143642at2759"/>